<dbReference type="Gene3D" id="3.10.180.10">
    <property type="entry name" value="2,3-Dihydroxybiphenyl 1,2-Dioxygenase, domain 1"/>
    <property type="match status" value="1"/>
</dbReference>
<dbReference type="EMBL" id="FMZZ01000002">
    <property type="protein sequence ID" value="SDC46703.1"/>
    <property type="molecule type" value="Genomic_DNA"/>
</dbReference>
<dbReference type="PANTHER" id="PTHR35908:SF1">
    <property type="entry name" value="CONSERVED PROTEIN"/>
    <property type="match status" value="1"/>
</dbReference>
<dbReference type="InterPro" id="IPR037523">
    <property type="entry name" value="VOC_core"/>
</dbReference>
<keyword evidence="3" id="KW-1185">Reference proteome</keyword>
<dbReference type="InterPro" id="IPR041581">
    <property type="entry name" value="Glyoxalase_6"/>
</dbReference>
<proteinExistence type="predicted"/>
<dbReference type="OrthoDB" id="1645442at2"/>
<dbReference type="Pfam" id="PF18029">
    <property type="entry name" value="Glyoxalase_6"/>
    <property type="match status" value="1"/>
</dbReference>
<gene>
    <name evidence="2" type="ORF">SAMN05216174_102240</name>
</gene>
<reference evidence="3" key="1">
    <citation type="submission" date="2016-10" db="EMBL/GenBank/DDBJ databases">
        <authorList>
            <person name="Varghese N."/>
            <person name="Submissions S."/>
        </authorList>
    </citation>
    <scope>NUCLEOTIDE SEQUENCE [LARGE SCALE GENOMIC DNA]</scope>
    <source>
        <strain evidence="3">IBRC-M 10403</strain>
    </source>
</reference>
<dbReference type="RefSeq" id="WP_091449013.1">
    <property type="nucleotide sequence ID" value="NZ_FMZZ01000002.1"/>
</dbReference>
<dbReference type="AlphaFoldDB" id="A0A1G6LTX9"/>
<dbReference type="Proteomes" id="UP000199501">
    <property type="component" value="Unassembled WGS sequence"/>
</dbReference>
<evidence type="ECO:0000259" key="1">
    <source>
        <dbReference type="PROSITE" id="PS51819"/>
    </source>
</evidence>
<dbReference type="PROSITE" id="PS51819">
    <property type="entry name" value="VOC"/>
    <property type="match status" value="1"/>
</dbReference>
<feature type="domain" description="VOC" evidence="1">
    <location>
        <begin position="4"/>
        <end position="118"/>
    </location>
</feature>
<dbReference type="PANTHER" id="PTHR35908">
    <property type="entry name" value="HYPOTHETICAL FUSION PROTEIN"/>
    <property type="match status" value="1"/>
</dbReference>
<accession>A0A1G6LTX9</accession>
<dbReference type="STRING" id="1271860.SAMN05216174_102240"/>
<evidence type="ECO:0000313" key="3">
    <source>
        <dbReference type="Proteomes" id="UP000199501"/>
    </source>
</evidence>
<organism evidence="2 3">
    <name type="scientific">Actinokineospora iranica</name>
    <dbReference type="NCBI Taxonomy" id="1271860"/>
    <lineage>
        <taxon>Bacteria</taxon>
        <taxon>Bacillati</taxon>
        <taxon>Actinomycetota</taxon>
        <taxon>Actinomycetes</taxon>
        <taxon>Pseudonocardiales</taxon>
        <taxon>Pseudonocardiaceae</taxon>
        <taxon>Actinokineospora</taxon>
    </lineage>
</organism>
<sequence length="120" mass="13341">MTASLMMVNIDCDDPQGLAAFYSELLGWKITYNEGDYAMITGEGTSIGFGRIEGYAPPRWPDEGAPKRFHLDLYVDDFDQAEARGVELGATKPDFQPGEGNWRVMLDPSGQPFCLCRRPS</sequence>
<dbReference type="InterPro" id="IPR029068">
    <property type="entry name" value="Glyas_Bleomycin-R_OHBP_Dase"/>
</dbReference>
<name>A0A1G6LTX9_9PSEU</name>
<protein>
    <recommendedName>
        <fullName evidence="1">VOC domain-containing protein</fullName>
    </recommendedName>
</protein>
<dbReference type="SUPFAM" id="SSF54593">
    <property type="entry name" value="Glyoxalase/Bleomycin resistance protein/Dihydroxybiphenyl dioxygenase"/>
    <property type="match status" value="1"/>
</dbReference>
<evidence type="ECO:0000313" key="2">
    <source>
        <dbReference type="EMBL" id="SDC46703.1"/>
    </source>
</evidence>